<dbReference type="PANTHER" id="PTHR47506">
    <property type="entry name" value="TRANSCRIPTIONAL REGULATORY PROTEIN"/>
    <property type="match status" value="1"/>
</dbReference>
<dbReference type="Proteomes" id="UP000093748">
    <property type="component" value="Unassembled WGS sequence"/>
</dbReference>
<organism evidence="6 7">
    <name type="scientific">Rhizobium loti</name>
    <name type="common">Mesorhizobium loti</name>
    <dbReference type="NCBI Taxonomy" id="381"/>
    <lineage>
        <taxon>Bacteria</taxon>
        <taxon>Pseudomonadati</taxon>
        <taxon>Pseudomonadota</taxon>
        <taxon>Alphaproteobacteria</taxon>
        <taxon>Hyphomicrobiales</taxon>
        <taxon>Phyllobacteriaceae</taxon>
        <taxon>Mesorhizobium</taxon>
    </lineage>
</organism>
<evidence type="ECO:0000313" key="6">
    <source>
        <dbReference type="EMBL" id="OBP70428.1"/>
    </source>
</evidence>
<dbReference type="GO" id="GO:0003677">
    <property type="term" value="F:DNA binding"/>
    <property type="evidence" value="ECO:0007669"/>
    <property type="project" value="UniProtKB-UniRule"/>
</dbReference>
<evidence type="ECO:0000313" key="7">
    <source>
        <dbReference type="Proteomes" id="UP000093748"/>
    </source>
</evidence>
<feature type="DNA-binding region" description="H-T-H motif" evidence="4">
    <location>
        <begin position="32"/>
        <end position="51"/>
    </location>
</feature>
<evidence type="ECO:0000256" key="1">
    <source>
        <dbReference type="ARBA" id="ARBA00023015"/>
    </source>
</evidence>
<dbReference type="PANTHER" id="PTHR47506:SF7">
    <property type="entry name" value="TRANSCRIPTIONAL REGULATORY PROTEIN"/>
    <property type="match status" value="1"/>
</dbReference>
<reference evidence="7" key="1">
    <citation type="submission" date="2016-06" db="EMBL/GenBank/DDBJ databases">
        <title>NZP2037 Pacbio-Illumina hybrid assembly.</title>
        <authorList>
            <person name="Ramsay J.P."/>
        </authorList>
    </citation>
    <scope>NUCLEOTIDE SEQUENCE [LARGE SCALE GENOMIC DNA]</scope>
    <source>
        <strain evidence="7">R7ANS::ICEMlSym2042</strain>
    </source>
</reference>
<dbReference type="Gene3D" id="1.10.357.10">
    <property type="entry name" value="Tetracycline Repressor, domain 2"/>
    <property type="match status" value="1"/>
</dbReference>
<sequence>MRVSKEKASANRDALLKAASRLFRQRGIEGVGVAEIAKEAGLTHGALYAHFSSKDELAAAAFSYGFAGNMADTRAWAGDRNPSFQDYMGGLLSPFMRDKLETGCPMAASASEIGRQDCGVSASFTDAFQEMAAMLEGSIETIIPAAEKRKLAIAAVAAEIGAMAVSRAIAKTDVALADEVLQAVLETVAAAYRGSRRIG</sequence>
<keyword evidence="1" id="KW-0805">Transcription regulation</keyword>
<dbReference type="OrthoDB" id="9798857at2"/>
<evidence type="ECO:0000256" key="3">
    <source>
        <dbReference type="ARBA" id="ARBA00023163"/>
    </source>
</evidence>
<feature type="domain" description="HTH tetR-type" evidence="5">
    <location>
        <begin position="9"/>
        <end position="69"/>
    </location>
</feature>
<comment type="caution">
    <text evidence="6">The sequence shown here is derived from an EMBL/GenBank/DDBJ whole genome shotgun (WGS) entry which is preliminary data.</text>
</comment>
<dbReference type="SUPFAM" id="SSF46689">
    <property type="entry name" value="Homeodomain-like"/>
    <property type="match status" value="1"/>
</dbReference>
<dbReference type="GeneID" id="66683038"/>
<dbReference type="Gene3D" id="1.10.10.60">
    <property type="entry name" value="Homeodomain-like"/>
    <property type="match status" value="1"/>
</dbReference>
<dbReference type="EMBL" id="LZTJ01000033">
    <property type="protein sequence ID" value="OBP70428.1"/>
    <property type="molecule type" value="Genomic_DNA"/>
</dbReference>
<name>A0A1A5JAR6_RHILI</name>
<dbReference type="RefSeq" id="WP_032931021.1">
    <property type="nucleotide sequence ID" value="NZ_LZTH01000003.1"/>
</dbReference>
<dbReference type="Pfam" id="PF00440">
    <property type="entry name" value="TetR_N"/>
    <property type="match status" value="1"/>
</dbReference>
<dbReference type="SUPFAM" id="SSF48498">
    <property type="entry name" value="Tetracyclin repressor-like, C-terminal domain"/>
    <property type="match status" value="1"/>
</dbReference>
<dbReference type="AlphaFoldDB" id="A0A1A5JAR6"/>
<dbReference type="InterPro" id="IPR036271">
    <property type="entry name" value="Tet_transcr_reg_TetR-rel_C_sf"/>
</dbReference>
<proteinExistence type="predicted"/>
<evidence type="ECO:0000259" key="5">
    <source>
        <dbReference type="PROSITE" id="PS50977"/>
    </source>
</evidence>
<protein>
    <submittedName>
        <fullName evidence="6">Transcriptional regulator</fullName>
    </submittedName>
</protein>
<keyword evidence="3" id="KW-0804">Transcription</keyword>
<dbReference type="InterPro" id="IPR009057">
    <property type="entry name" value="Homeodomain-like_sf"/>
</dbReference>
<dbReference type="InterPro" id="IPR001647">
    <property type="entry name" value="HTH_TetR"/>
</dbReference>
<evidence type="ECO:0000256" key="4">
    <source>
        <dbReference type="PROSITE-ProRule" id="PRU00335"/>
    </source>
</evidence>
<keyword evidence="2 4" id="KW-0238">DNA-binding</keyword>
<dbReference type="PRINTS" id="PR00455">
    <property type="entry name" value="HTHTETR"/>
</dbReference>
<dbReference type="PROSITE" id="PS50977">
    <property type="entry name" value="HTH_TETR_2"/>
    <property type="match status" value="1"/>
</dbReference>
<accession>A0A1A5JAR6</accession>
<evidence type="ECO:0000256" key="2">
    <source>
        <dbReference type="ARBA" id="ARBA00023125"/>
    </source>
</evidence>
<gene>
    <name evidence="6" type="ORF">BAE39_22765</name>
</gene>